<dbReference type="EMBL" id="CP055538">
    <property type="protein sequence ID" value="QLO12477.1"/>
    <property type="molecule type" value="Genomic_DNA"/>
</dbReference>
<dbReference type="GO" id="GO:0003723">
    <property type="term" value="F:RNA binding"/>
    <property type="evidence" value="ECO:0007669"/>
    <property type="project" value="UniProtKB-KW"/>
</dbReference>
<evidence type="ECO:0000313" key="10">
    <source>
        <dbReference type="Proteomes" id="UP000591803"/>
    </source>
</evidence>
<evidence type="ECO:0000256" key="3">
    <source>
        <dbReference type="HAMAP-Rule" id="MF_01193"/>
    </source>
</evidence>
<feature type="domain" description="Toxin SymE-like" evidence="4">
    <location>
        <begin position="20"/>
        <end position="78"/>
    </location>
</feature>
<keyword evidence="3" id="KW-0540">Nuclease</keyword>
<reference evidence="8 9" key="1">
    <citation type="submission" date="2020-06" db="EMBL/GenBank/DDBJ databases">
        <title>REHAB project genomes.</title>
        <authorList>
            <person name="Shaw L.P."/>
        </authorList>
    </citation>
    <scope>NUCLEOTIDE SEQUENCE [LARGE SCALE GENOMIC DNA]</scope>
    <source>
        <strain evidence="5 10">RHBSTW-00116</strain>
        <strain evidence="9">RHBSTW-00334</strain>
        <strain evidence="8">RHBSTW-00398</strain>
    </source>
</reference>
<evidence type="ECO:0000313" key="7">
    <source>
        <dbReference type="EMBL" id="QLY38590.1"/>
    </source>
</evidence>
<evidence type="ECO:0000313" key="8">
    <source>
        <dbReference type="Proteomes" id="UP000510650"/>
    </source>
</evidence>
<proteinExistence type="inferred from homology"/>
<dbReference type="EMBL" id="CP056597">
    <property type="protein sequence ID" value="QLY38590.1"/>
    <property type="molecule type" value="Genomic_DNA"/>
</dbReference>
<dbReference type="RefSeq" id="WP_096758453.1">
    <property type="nucleotide sequence ID" value="NZ_CP038856.1"/>
</dbReference>
<keyword evidence="2" id="KW-0238">DNA-binding</keyword>
<evidence type="ECO:0000313" key="9">
    <source>
        <dbReference type="Proteomes" id="UP000512043"/>
    </source>
</evidence>
<dbReference type="InterPro" id="IPR020883">
    <property type="entry name" value="TypeI_TA_SymE"/>
</dbReference>
<organism evidence="5 10">
    <name type="scientific">Citrobacter freundii</name>
    <dbReference type="NCBI Taxonomy" id="546"/>
    <lineage>
        <taxon>Bacteria</taxon>
        <taxon>Pseudomonadati</taxon>
        <taxon>Pseudomonadota</taxon>
        <taxon>Gammaproteobacteria</taxon>
        <taxon>Enterobacterales</taxon>
        <taxon>Enterobacteriaceae</taxon>
        <taxon>Citrobacter</taxon>
        <taxon>Citrobacter freundii complex</taxon>
    </lineage>
</organism>
<dbReference type="OrthoDB" id="6053337at2"/>
<dbReference type="GO" id="GO:0003677">
    <property type="term" value="F:DNA binding"/>
    <property type="evidence" value="ECO:0007669"/>
    <property type="project" value="UniProtKB-KW"/>
</dbReference>
<dbReference type="GO" id="GO:0004521">
    <property type="term" value="F:RNA endonuclease activity"/>
    <property type="evidence" value="ECO:0007669"/>
    <property type="project" value="UniProtKB-UniRule"/>
</dbReference>
<dbReference type="NCBIfam" id="NF010128">
    <property type="entry name" value="PRK13605.1"/>
    <property type="match status" value="1"/>
</dbReference>
<dbReference type="GO" id="GO:0016070">
    <property type="term" value="P:RNA metabolic process"/>
    <property type="evidence" value="ECO:0007669"/>
    <property type="project" value="InterPro"/>
</dbReference>
<dbReference type="HAMAP" id="MF_01193">
    <property type="entry name" value="Endoribonucl_SymE"/>
    <property type="match status" value="1"/>
</dbReference>
<dbReference type="GO" id="GO:0005737">
    <property type="term" value="C:cytoplasm"/>
    <property type="evidence" value="ECO:0007669"/>
    <property type="project" value="UniProtKB-SubCell"/>
</dbReference>
<dbReference type="EMBL" id="JABXRI010000001">
    <property type="protein sequence ID" value="MBA8061987.1"/>
    <property type="molecule type" value="Genomic_DNA"/>
</dbReference>
<evidence type="ECO:0000313" key="6">
    <source>
        <dbReference type="EMBL" id="QLO12477.1"/>
    </source>
</evidence>
<keyword evidence="3" id="KW-0378">Hydrolase</keyword>
<evidence type="ECO:0000313" key="5">
    <source>
        <dbReference type="EMBL" id="MBA8061987.1"/>
    </source>
</evidence>
<comment type="similarity">
    <text evidence="3">Belongs to the SymE family.</text>
</comment>
<dbReference type="Proteomes" id="UP000591803">
    <property type="component" value="Unassembled WGS sequence"/>
</dbReference>
<dbReference type="Proteomes" id="UP000510650">
    <property type="component" value="Chromosome"/>
</dbReference>
<gene>
    <name evidence="3 5" type="primary">symE</name>
    <name evidence="5" type="ORF">HV077_06165</name>
    <name evidence="7" type="ORF">HV164_19550</name>
    <name evidence="6" type="ORF">HV183_02990</name>
</gene>
<comment type="function">
    <text evidence="3">Involved in the degradation and recycling of damaged RNA. It is itself a target for degradation by the ATP-dependent protease Lon.</text>
</comment>
<keyword evidence="3" id="KW-0255">Endonuclease</keyword>
<keyword evidence="1 3" id="KW-0963">Cytoplasm</keyword>
<evidence type="ECO:0000256" key="2">
    <source>
        <dbReference type="ARBA" id="ARBA00023125"/>
    </source>
</evidence>
<evidence type="ECO:0000256" key="1">
    <source>
        <dbReference type="ARBA" id="ARBA00022490"/>
    </source>
</evidence>
<name>A0A7D6XUM8_CITFR</name>
<sequence>MTDTHCIAVSFDPEVHAADNRHLKVGYASRYPDYSRIPVKYVRFPSIVMKGMWLKAAGFDTGTDVKVRVMEGCIVLTAQTPQPEESALMTSLRKVEKLSARKQKQVLEFIAVIAGKASKG</sequence>
<accession>A0A7D6XUM8</accession>
<reference evidence="6" key="2">
    <citation type="journal article" date="2021" name="Microb. Genom.">
        <title>A genomic epidemiological study shows that prevalence of antimicrobial resistance in Enterobacterales is associated with the livestock host, as well as antimicrobial usage.</title>
        <authorList>
            <person name="AbuOun M."/>
            <person name="Jones H."/>
            <person name="Stubberfield E."/>
            <person name="Gilson D."/>
            <person name="Shaw L.P."/>
            <person name="Hubbard A.T.M."/>
            <person name="Chau K.K."/>
            <person name="Sebra R."/>
            <person name="Peto T.E.A."/>
            <person name="Crook D.W."/>
            <person name="Read D.S."/>
            <person name="Gweon H.S."/>
            <person name="Walker A.S."/>
            <person name="Stoesser N."/>
            <person name="Smith R.P."/>
            <person name="Anjum M.F."/>
            <person name="On Behalf Of The Rehab Consortium."/>
        </authorList>
    </citation>
    <scope>NUCLEOTIDE SEQUENCE</scope>
    <source>
        <strain evidence="7">RHBSTW-00334</strain>
        <strain evidence="6">RHBSTW-00398</strain>
    </source>
</reference>
<keyword evidence="3" id="KW-0694">RNA-binding</keyword>
<dbReference type="AlphaFoldDB" id="A0A7D6XUM8"/>
<evidence type="ECO:0000259" key="4">
    <source>
        <dbReference type="Pfam" id="PF08845"/>
    </source>
</evidence>
<comment type="subcellular location">
    <subcellularLocation>
        <location evidence="3">Cytoplasm</location>
    </subcellularLocation>
</comment>
<dbReference type="GO" id="GO:0016788">
    <property type="term" value="F:hydrolase activity, acting on ester bonds"/>
    <property type="evidence" value="ECO:0007669"/>
    <property type="project" value="InterPro"/>
</dbReference>
<dbReference type="Proteomes" id="UP000512043">
    <property type="component" value="Chromosome"/>
</dbReference>
<dbReference type="Pfam" id="PF08845">
    <property type="entry name" value="SymE_toxin"/>
    <property type="match status" value="1"/>
</dbReference>
<dbReference type="InterPro" id="IPR014944">
    <property type="entry name" value="Toxin_SymE-like"/>
</dbReference>
<dbReference type="EC" id="3.1.-.-" evidence="3"/>
<protein>
    <recommendedName>
        <fullName evidence="3">Endoribonuclease SymE</fullName>
        <ecNumber evidence="3">3.1.-.-</ecNumber>
    </recommendedName>
</protein>